<comment type="caution">
    <text evidence="3">The sequence shown here is derived from an EMBL/GenBank/DDBJ whole genome shotgun (WGS) entry which is preliminary data.</text>
</comment>
<keyword evidence="4" id="KW-1185">Reference proteome</keyword>
<organism evidence="3 4">
    <name type="scientific">Silvimonas iriomotensis</name>
    <dbReference type="NCBI Taxonomy" id="449662"/>
    <lineage>
        <taxon>Bacteria</taxon>
        <taxon>Pseudomonadati</taxon>
        <taxon>Pseudomonadota</taxon>
        <taxon>Betaproteobacteria</taxon>
        <taxon>Neisseriales</taxon>
        <taxon>Chitinibacteraceae</taxon>
        <taxon>Silvimonas</taxon>
    </lineage>
</organism>
<evidence type="ECO:0000256" key="1">
    <source>
        <dbReference type="ARBA" id="ARBA00022679"/>
    </source>
</evidence>
<dbReference type="CDD" id="cd03801">
    <property type="entry name" value="GT4_PimA-like"/>
    <property type="match status" value="1"/>
</dbReference>
<dbReference type="PANTHER" id="PTHR46401:SF2">
    <property type="entry name" value="GLYCOSYLTRANSFERASE WBBK-RELATED"/>
    <property type="match status" value="1"/>
</dbReference>
<dbReference type="Pfam" id="PF00534">
    <property type="entry name" value="Glycos_transf_1"/>
    <property type="match status" value="2"/>
</dbReference>
<dbReference type="EMBL" id="BMLX01000007">
    <property type="protein sequence ID" value="GGP23635.1"/>
    <property type="molecule type" value="Genomic_DNA"/>
</dbReference>
<gene>
    <name evidence="3" type="ORF">GCM10010970_36350</name>
</gene>
<protein>
    <submittedName>
        <fullName evidence="3">Mannosyltransferase A</fullName>
    </submittedName>
</protein>
<dbReference type="Proteomes" id="UP000637267">
    <property type="component" value="Unassembled WGS sequence"/>
</dbReference>
<dbReference type="CDD" id="cd03809">
    <property type="entry name" value="GT4_MtfB-like"/>
    <property type="match status" value="1"/>
</dbReference>
<dbReference type="GO" id="GO:0016757">
    <property type="term" value="F:glycosyltransferase activity"/>
    <property type="evidence" value="ECO:0007669"/>
    <property type="project" value="UniProtKB-KW"/>
</dbReference>
<proteinExistence type="predicted"/>
<feature type="domain" description="Glycosyl transferase family 1" evidence="2">
    <location>
        <begin position="615"/>
        <end position="783"/>
    </location>
</feature>
<dbReference type="RefSeq" id="WP_188706270.1">
    <property type="nucleotide sequence ID" value="NZ_BMLX01000007.1"/>
</dbReference>
<dbReference type="PANTHER" id="PTHR46401">
    <property type="entry name" value="GLYCOSYLTRANSFERASE WBBK-RELATED"/>
    <property type="match status" value="1"/>
</dbReference>
<name>A0ABQ2PEF0_9NEIS</name>
<dbReference type="Gene3D" id="3.40.50.2000">
    <property type="entry name" value="Glycogen Phosphorylase B"/>
    <property type="match status" value="3"/>
</dbReference>
<reference evidence="4" key="1">
    <citation type="journal article" date="2019" name="Int. J. Syst. Evol. Microbiol.">
        <title>The Global Catalogue of Microorganisms (GCM) 10K type strain sequencing project: providing services to taxonomists for standard genome sequencing and annotation.</title>
        <authorList>
            <consortium name="The Broad Institute Genomics Platform"/>
            <consortium name="The Broad Institute Genome Sequencing Center for Infectious Disease"/>
            <person name="Wu L."/>
            <person name="Ma J."/>
        </authorList>
    </citation>
    <scope>NUCLEOTIDE SEQUENCE [LARGE SCALE GENOMIC DNA]</scope>
    <source>
        <strain evidence="4">CGMCC 1.8859</strain>
    </source>
</reference>
<keyword evidence="1" id="KW-0808">Transferase</keyword>
<evidence type="ECO:0000313" key="3">
    <source>
        <dbReference type="EMBL" id="GGP23635.1"/>
    </source>
</evidence>
<accession>A0ABQ2PEF0</accession>
<evidence type="ECO:0000313" key="4">
    <source>
        <dbReference type="Proteomes" id="UP000637267"/>
    </source>
</evidence>
<feature type="domain" description="Glycosyl transferase family 1" evidence="2">
    <location>
        <begin position="225"/>
        <end position="379"/>
    </location>
</feature>
<evidence type="ECO:0000259" key="2">
    <source>
        <dbReference type="Pfam" id="PF00534"/>
    </source>
</evidence>
<keyword evidence="3" id="KW-0328">Glycosyltransferase</keyword>
<dbReference type="InterPro" id="IPR001296">
    <property type="entry name" value="Glyco_trans_1"/>
</dbReference>
<sequence>MRLVIDLQGAQASSRARGIGRYAMLLTQALLRQRGEHEVLIALNGRFADTIAPVRSALADFLPAENIKVWDIPAGASSADPDNAERRIAAELIRESFLAKLRPDWILVASAVEGLSDDVVVSIGQMVGDIPVAAILYDLIPLIHRRIYLTNPVSERWYLGKMDQLRRADLLLAISASSGSEAVAHLGFDPAHVVNISAAVDDRFTPDAVSAEDQSRLQLQYGLVRPFIMYTGGIDHRKNIEGLIEAYAKLPGHLRRAHQLAVVCSIQAADRARLLKLAAECGLGRDELILTGFVSDDDLLACYRACKFFIFPSWHEGFGLPALEAMRCGKAVIATDCSSLPEVIGRSDALFEARNVQAMAEKMREVLENDAYRVELEQHGLAQAAKFSWDASAKVAWQALEERQGMQVAQKRVTKPRPRLAYVSPLPPEPSGISDYSAELLPALAAHYDIEVVVSQPEVTSEWVRENHAVRSVQWFQENADGFDRILYHFGNSHFHSHMFGLLQAHPGAVVLHDFYMSGIIAHRELTGEAPGSWTRALIECHGWPAVAERFKTQDVSEVIYRYPCNLQVLQDALGIIVHADYSKQLAAHWYGPDAAEHWAQIPLLRQPPSGETRAQARAALGINPDDFVVCSLGFLAPTKLNHRLLEAWLASALADSPKCRLVFVGKDHPGDYGKELMARINASPARDRVTITGWTDGDVYKQWLVASDVGVQLRAMSRGETSAAVLDSMNYGLATIINANGSMAETPKEAVWMLPDAFADHELTEALTTLWQDQARREQLGTLAQALLSTRHSPASCAAQYAEAIEGFYQNPDQLRYRLVEALKDRGLALTANDWAQVARAVARNIPAHPVCRQVLVDISEIHETGLNGKTDVALEVLLRSWLDAPRNGWVIEPVYFCEKSSSYRYARAFTSQLLGVYGGWASDTLVDAWSNDVLILLVRASGIASARMAAVQSCFDRGVNVQFLLDFEDGTSSATPQAGSVPVWQSWLQVALPFDGVICISCETADAMKGWLREADHKRTGVFVINSLPTDGDSAPASPARLTSGQAAQLLQMLTAAE</sequence>
<dbReference type="SUPFAM" id="SSF53756">
    <property type="entry name" value="UDP-Glycosyltransferase/glycogen phosphorylase"/>
    <property type="match status" value="2"/>
</dbReference>